<sequence>MVSFVMWSIREMTNIQWSIFVSGQATVSQKPRFLSVKEGDPILLNCSYQGMEFSLQWYKQYPGGQPEFMVLLSTSGIKEKDNFKMTLDKNNKMTSLYLNNTQLKDSAVYFCALKHSARKSPAGCHQRWRATKEKFCTVGAYWWPS</sequence>
<dbReference type="Pfam" id="PF07686">
    <property type="entry name" value="V-set"/>
    <property type="match status" value="1"/>
</dbReference>
<keyword evidence="2" id="KW-0391">Immunity</keyword>
<evidence type="ECO:0000256" key="4">
    <source>
        <dbReference type="ARBA" id="ARBA00023170"/>
    </source>
</evidence>
<dbReference type="GO" id="GO:0042605">
    <property type="term" value="F:peptide antigen binding"/>
    <property type="evidence" value="ECO:0007669"/>
    <property type="project" value="TreeGrafter"/>
</dbReference>
<feature type="domain" description="Ig-like" evidence="7">
    <location>
        <begin position="25"/>
        <end position="122"/>
    </location>
</feature>
<dbReference type="InterPro" id="IPR013783">
    <property type="entry name" value="Ig-like_fold"/>
</dbReference>
<dbReference type="GO" id="GO:0042101">
    <property type="term" value="C:T cell receptor complex"/>
    <property type="evidence" value="ECO:0007669"/>
    <property type="project" value="UniProtKB-KW"/>
</dbReference>
<dbReference type="InterPro" id="IPR036179">
    <property type="entry name" value="Ig-like_dom_sf"/>
</dbReference>
<dbReference type="GO" id="GO:0002250">
    <property type="term" value="P:adaptive immune response"/>
    <property type="evidence" value="ECO:0007669"/>
    <property type="project" value="UniProtKB-KW"/>
</dbReference>
<reference evidence="8" key="2">
    <citation type="submission" date="2025-09" db="UniProtKB">
        <authorList>
            <consortium name="Ensembl"/>
        </authorList>
    </citation>
    <scope>IDENTIFICATION</scope>
</reference>
<dbReference type="PROSITE" id="PS50835">
    <property type="entry name" value="IG_LIKE"/>
    <property type="match status" value="1"/>
</dbReference>
<protein>
    <recommendedName>
        <fullName evidence="7">Ig-like domain-containing protein</fullName>
    </recommendedName>
</protein>
<evidence type="ECO:0000259" key="7">
    <source>
        <dbReference type="PROSITE" id="PS50835"/>
    </source>
</evidence>
<dbReference type="SMART" id="SM00406">
    <property type="entry name" value="IGv"/>
    <property type="match status" value="1"/>
</dbReference>
<evidence type="ECO:0000256" key="6">
    <source>
        <dbReference type="ARBA" id="ARBA00043266"/>
    </source>
</evidence>
<name>A0A8C6VLL8_NAJNA</name>
<keyword evidence="5" id="KW-0393">Immunoglobulin domain</keyword>
<dbReference type="InterPro" id="IPR051006">
    <property type="entry name" value="TCR_variable_domain"/>
</dbReference>
<keyword evidence="6" id="KW-1279">T cell receptor</keyword>
<dbReference type="OMA" id="IREMTNI"/>
<keyword evidence="4" id="KW-0675">Receptor</keyword>
<dbReference type="PANTHER" id="PTHR19343">
    <property type="entry name" value="T CELL RECEPTOR ALPHA VARIABLE 1-2"/>
    <property type="match status" value="1"/>
</dbReference>
<evidence type="ECO:0000256" key="5">
    <source>
        <dbReference type="ARBA" id="ARBA00023319"/>
    </source>
</evidence>
<dbReference type="Ensembl" id="ENSNNAT00000008769.1">
    <property type="protein sequence ID" value="ENSNNAP00000008365.1"/>
    <property type="gene ID" value="ENSNNAG00000005618.1"/>
</dbReference>
<dbReference type="InterPro" id="IPR013106">
    <property type="entry name" value="Ig_V-set"/>
</dbReference>
<dbReference type="Proteomes" id="UP000694559">
    <property type="component" value="Unplaced"/>
</dbReference>
<evidence type="ECO:0000256" key="1">
    <source>
        <dbReference type="ARBA" id="ARBA00022729"/>
    </source>
</evidence>
<keyword evidence="3" id="KW-1064">Adaptive immunity</keyword>
<keyword evidence="1" id="KW-0732">Signal</keyword>
<evidence type="ECO:0000313" key="8">
    <source>
        <dbReference type="Ensembl" id="ENSNNAP00000008365.1"/>
    </source>
</evidence>
<dbReference type="GeneTree" id="ENSGT00940000160183"/>
<dbReference type="InterPro" id="IPR003599">
    <property type="entry name" value="Ig_sub"/>
</dbReference>
<evidence type="ECO:0000256" key="3">
    <source>
        <dbReference type="ARBA" id="ARBA00023130"/>
    </source>
</evidence>
<dbReference type="OrthoDB" id="8947657at2759"/>
<accession>A0A8C6VLL8</accession>
<dbReference type="Gene3D" id="2.60.40.10">
    <property type="entry name" value="Immunoglobulins"/>
    <property type="match status" value="1"/>
</dbReference>
<evidence type="ECO:0000313" key="9">
    <source>
        <dbReference type="Proteomes" id="UP000694559"/>
    </source>
</evidence>
<dbReference type="SMART" id="SM00409">
    <property type="entry name" value="IG"/>
    <property type="match status" value="1"/>
</dbReference>
<dbReference type="PANTHER" id="PTHR19343:SF13">
    <property type="entry name" value="T CELL RECEPTOR ALPHA VARIABLE 21"/>
    <property type="match status" value="1"/>
</dbReference>
<organism evidence="8 9">
    <name type="scientific">Naja naja</name>
    <name type="common">Indian cobra</name>
    <dbReference type="NCBI Taxonomy" id="35670"/>
    <lineage>
        <taxon>Eukaryota</taxon>
        <taxon>Metazoa</taxon>
        <taxon>Chordata</taxon>
        <taxon>Craniata</taxon>
        <taxon>Vertebrata</taxon>
        <taxon>Euteleostomi</taxon>
        <taxon>Lepidosauria</taxon>
        <taxon>Squamata</taxon>
        <taxon>Bifurcata</taxon>
        <taxon>Unidentata</taxon>
        <taxon>Episquamata</taxon>
        <taxon>Toxicofera</taxon>
        <taxon>Serpentes</taxon>
        <taxon>Colubroidea</taxon>
        <taxon>Elapidae</taxon>
        <taxon>Elapinae</taxon>
        <taxon>Naja</taxon>
    </lineage>
</organism>
<evidence type="ECO:0000256" key="2">
    <source>
        <dbReference type="ARBA" id="ARBA00022859"/>
    </source>
</evidence>
<proteinExistence type="predicted"/>
<dbReference type="AlphaFoldDB" id="A0A8C6VLL8"/>
<keyword evidence="9" id="KW-1185">Reference proteome</keyword>
<dbReference type="InterPro" id="IPR007110">
    <property type="entry name" value="Ig-like_dom"/>
</dbReference>
<reference evidence="8" key="1">
    <citation type="submission" date="2025-08" db="UniProtKB">
        <authorList>
            <consortium name="Ensembl"/>
        </authorList>
    </citation>
    <scope>IDENTIFICATION</scope>
</reference>
<dbReference type="SUPFAM" id="SSF48726">
    <property type="entry name" value="Immunoglobulin"/>
    <property type="match status" value="1"/>
</dbReference>